<protein>
    <submittedName>
        <fullName evidence="1">Uncharacterized protein</fullName>
    </submittedName>
</protein>
<dbReference type="Proteomes" id="UP000186878">
    <property type="component" value="Unassembled WGS sequence"/>
</dbReference>
<sequence length="170" mass="19215">MSGTLLGTVREGEFIGHDHDFDIGLISKANSGLGAKEESKVFTKDLWDHGYKLQLKPSCTYISHPDYGDAQVDLVRMYFDEDGVLRSAFGFATEKNLKNDCYGGTVKAIISGHEVDVPKSPEDYLQVIYGDDWRVPNPTFNWSRELKVRDKSSRLSRAEIEELENYMNNG</sequence>
<evidence type="ECO:0000313" key="1">
    <source>
        <dbReference type="EMBL" id="OLO03648.1"/>
    </source>
</evidence>
<dbReference type="AlphaFoldDB" id="A0A1Q8SQC5"/>
<dbReference type="PANTHER" id="PTHR13627">
    <property type="entry name" value="FUKUTIN RELATED PROTEIN"/>
    <property type="match status" value="1"/>
</dbReference>
<keyword evidence="2" id="KW-1185">Reference proteome</keyword>
<dbReference type="EMBL" id="MSDO01000020">
    <property type="protein sequence ID" value="OLO03648.1"/>
    <property type="molecule type" value="Genomic_DNA"/>
</dbReference>
<dbReference type="InterPro" id="IPR052613">
    <property type="entry name" value="LicD_transferase"/>
</dbReference>
<comment type="caution">
    <text evidence="1">The sequence shown here is derived from an EMBL/GenBank/DDBJ whole genome shotgun (WGS) entry which is preliminary data.</text>
</comment>
<evidence type="ECO:0000313" key="2">
    <source>
        <dbReference type="Proteomes" id="UP000186878"/>
    </source>
</evidence>
<dbReference type="STRING" id="404433.BTW07_13765"/>
<reference evidence="1 2" key="1">
    <citation type="submission" date="2016-12" db="EMBL/GenBank/DDBJ databases">
        <title>Draft genome sequences of strains Salinicola socius SMB35, Salinicola sp. MH3R3-1 and Chromohalobacter sp. SMB17 from the Verkhnekamsk potash mining region of Russia.</title>
        <authorList>
            <person name="Mavrodi D.V."/>
            <person name="Olsson B.E."/>
            <person name="Korsakova E.S."/>
            <person name="Pyankova A."/>
            <person name="Mavrodi O.V."/>
            <person name="Plotnikova E.G."/>
        </authorList>
    </citation>
    <scope>NUCLEOTIDE SEQUENCE [LARGE SCALE GENOMIC DNA]</scope>
    <source>
        <strain evidence="1 2">SMB35</strain>
    </source>
</reference>
<proteinExistence type="predicted"/>
<dbReference type="PANTHER" id="PTHR13627:SF31">
    <property type="entry name" value="RIBITOL 5-PHOSPHATE TRANSFERASE FKRP"/>
    <property type="match status" value="1"/>
</dbReference>
<organism evidence="1 2">
    <name type="scientific">Salinicola socius</name>
    <dbReference type="NCBI Taxonomy" id="404433"/>
    <lineage>
        <taxon>Bacteria</taxon>
        <taxon>Pseudomonadati</taxon>
        <taxon>Pseudomonadota</taxon>
        <taxon>Gammaproteobacteria</taxon>
        <taxon>Oceanospirillales</taxon>
        <taxon>Halomonadaceae</taxon>
        <taxon>Salinicola</taxon>
    </lineage>
</organism>
<accession>A0A1Q8SQC5</accession>
<name>A0A1Q8SQC5_9GAMM</name>
<gene>
    <name evidence="1" type="ORF">BTW07_13765</name>
</gene>